<feature type="domain" description="Ketosynthase family 3 (KS3)" evidence="12">
    <location>
        <begin position="1725"/>
        <end position="2142"/>
    </location>
</feature>
<evidence type="ECO:0000259" key="12">
    <source>
        <dbReference type="PROSITE" id="PS52004"/>
    </source>
</evidence>
<dbReference type="Pfam" id="PF08659">
    <property type="entry name" value="KR"/>
    <property type="match status" value="2"/>
</dbReference>
<dbReference type="PANTHER" id="PTHR43775:SF51">
    <property type="entry name" value="INACTIVE PHENOLPHTHIOCEROL SYNTHESIS POLYKETIDE SYNTHASE TYPE I PKS1-RELATED"/>
    <property type="match status" value="1"/>
</dbReference>
<feature type="active site" description="Proton acceptor; for dehydratase activity" evidence="9">
    <location>
        <position position="2645"/>
    </location>
</feature>
<name>A0ABU8AWP4_9ACTN</name>
<feature type="region of interest" description="Disordered" evidence="10">
    <location>
        <begin position="1588"/>
        <end position="1608"/>
    </location>
</feature>
<dbReference type="SMART" id="SM00829">
    <property type="entry name" value="PKS_ER"/>
    <property type="match status" value="1"/>
</dbReference>
<evidence type="ECO:0000313" key="14">
    <source>
        <dbReference type="EMBL" id="MEH0638079.1"/>
    </source>
</evidence>
<dbReference type="SMART" id="SM00822">
    <property type="entry name" value="PKS_KR"/>
    <property type="match status" value="2"/>
</dbReference>
<dbReference type="Gene3D" id="3.40.366.10">
    <property type="entry name" value="Malonyl-Coenzyme A Acyl Carrier Protein, domain 2"/>
    <property type="match status" value="2"/>
</dbReference>
<feature type="domain" description="Carrier" evidence="11">
    <location>
        <begin position="1630"/>
        <end position="1705"/>
    </location>
</feature>
<dbReference type="SUPFAM" id="SSF52151">
    <property type="entry name" value="FabD/lysophospholipase-like"/>
    <property type="match status" value="2"/>
</dbReference>
<dbReference type="Gene3D" id="3.10.129.110">
    <property type="entry name" value="Polyketide synthase dehydratase"/>
    <property type="match status" value="1"/>
</dbReference>
<dbReference type="CDD" id="cd05195">
    <property type="entry name" value="enoyl_red"/>
    <property type="match status" value="1"/>
</dbReference>
<dbReference type="InterPro" id="IPR057326">
    <property type="entry name" value="KR_dom"/>
</dbReference>
<dbReference type="InterPro" id="IPR032821">
    <property type="entry name" value="PKS_assoc"/>
</dbReference>
<feature type="domain" description="Ketosynthase family 3 (KS3)" evidence="12">
    <location>
        <begin position="84"/>
        <end position="495"/>
    </location>
</feature>
<dbReference type="InterPro" id="IPR011032">
    <property type="entry name" value="GroES-like_sf"/>
</dbReference>
<comment type="cofactor">
    <cofactor evidence="1">
        <name>pantetheine 4'-phosphate</name>
        <dbReference type="ChEBI" id="CHEBI:47942"/>
    </cofactor>
</comment>
<dbReference type="InterPro" id="IPR014043">
    <property type="entry name" value="Acyl_transferase_dom"/>
</dbReference>
<keyword evidence="15" id="KW-1185">Reference proteome</keyword>
<dbReference type="PANTHER" id="PTHR43775">
    <property type="entry name" value="FATTY ACID SYNTHASE"/>
    <property type="match status" value="1"/>
</dbReference>
<evidence type="ECO:0000256" key="6">
    <source>
        <dbReference type="ARBA" id="ARBA00023194"/>
    </source>
</evidence>
<evidence type="ECO:0000256" key="2">
    <source>
        <dbReference type="ARBA" id="ARBA00004792"/>
    </source>
</evidence>
<dbReference type="InterPro" id="IPR009081">
    <property type="entry name" value="PP-bd_ACP"/>
</dbReference>
<dbReference type="Pfam" id="PF00698">
    <property type="entry name" value="Acyl_transf_1"/>
    <property type="match status" value="2"/>
</dbReference>
<dbReference type="CDD" id="cd00833">
    <property type="entry name" value="PKS"/>
    <property type="match status" value="2"/>
</dbReference>
<dbReference type="CDD" id="cd08952">
    <property type="entry name" value="KR_1_SDR_x"/>
    <property type="match status" value="1"/>
</dbReference>
<dbReference type="InterPro" id="IPR014030">
    <property type="entry name" value="Ketoacyl_synth_N"/>
</dbReference>
<dbReference type="InterPro" id="IPR015083">
    <property type="entry name" value="NorB/c/GfsB-D-like_docking"/>
</dbReference>
<dbReference type="SUPFAM" id="SSF51735">
    <property type="entry name" value="NAD(P)-binding Rossmann-fold domains"/>
    <property type="match status" value="5"/>
</dbReference>
<dbReference type="InterPro" id="IPR049552">
    <property type="entry name" value="PKS_DH_N"/>
</dbReference>
<evidence type="ECO:0000256" key="5">
    <source>
        <dbReference type="ARBA" id="ARBA00022679"/>
    </source>
</evidence>
<feature type="region of interest" description="Disordered" evidence="10">
    <location>
        <begin position="1"/>
        <end position="52"/>
    </location>
</feature>
<dbReference type="Gene3D" id="1.10.1200.10">
    <property type="entry name" value="ACP-like"/>
    <property type="match status" value="2"/>
</dbReference>
<dbReference type="Pfam" id="PF02801">
    <property type="entry name" value="Ketoacyl-synt_C"/>
    <property type="match status" value="2"/>
</dbReference>
<dbReference type="InterPro" id="IPR016039">
    <property type="entry name" value="Thiolase-like"/>
</dbReference>
<dbReference type="Gene3D" id="3.40.50.11460">
    <property type="match status" value="1"/>
</dbReference>
<keyword evidence="8" id="KW-0012">Acyltransferase</keyword>
<dbReference type="InterPro" id="IPR020806">
    <property type="entry name" value="PKS_PP-bd"/>
</dbReference>
<feature type="domain" description="Carrier" evidence="11">
    <location>
        <begin position="3699"/>
        <end position="3774"/>
    </location>
</feature>
<keyword evidence="4" id="KW-0597">Phosphoprotein</keyword>
<dbReference type="Gene3D" id="3.90.180.10">
    <property type="entry name" value="Medium-chain alcohol dehydrogenases, catalytic domain"/>
    <property type="match status" value="1"/>
</dbReference>
<dbReference type="InterPro" id="IPR020843">
    <property type="entry name" value="ER"/>
</dbReference>
<keyword evidence="7" id="KW-0511">Multifunctional enzyme</keyword>
<dbReference type="SUPFAM" id="SSF47336">
    <property type="entry name" value="ACP-like"/>
    <property type="match status" value="2"/>
</dbReference>
<keyword evidence="6" id="KW-0045">Antibiotic biosynthesis</keyword>
<dbReference type="InterPro" id="IPR016036">
    <property type="entry name" value="Malonyl_transacylase_ACP-bd"/>
</dbReference>
<dbReference type="SMART" id="SM01294">
    <property type="entry name" value="PKS_PP_betabranch"/>
    <property type="match status" value="2"/>
</dbReference>
<dbReference type="Gene3D" id="3.40.47.10">
    <property type="match status" value="2"/>
</dbReference>
<dbReference type="SUPFAM" id="SSF50129">
    <property type="entry name" value="GroES-like"/>
    <property type="match status" value="1"/>
</dbReference>
<dbReference type="Gene3D" id="3.30.70.3290">
    <property type="match status" value="2"/>
</dbReference>
<evidence type="ECO:0000256" key="3">
    <source>
        <dbReference type="ARBA" id="ARBA00022450"/>
    </source>
</evidence>
<dbReference type="Pfam" id="PF13602">
    <property type="entry name" value="ADH_zinc_N_2"/>
    <property type="match status" value="1"/>
</dbReference>
<dbReference type="SUPFAM" id="SSF55048">
    <property type="entry name" value="Probable ACP-binding domain of malonyl-CoA ACP transacylase"/>
    <property type="match status" value="2"/>
</dbReference>
<dbReference type="SMART" id="SM00825">
    <property type="entry name" value="PKS_KS"/>
    <property type="match status" value="2"/>
</dbReference>
<dbReference type="PROSITE" id="PS00606">
    <property type="entry name" value="KS3_1"/>
    <property type="match status" value="2"/>
</dbReference>
<dbReference type="Pfam" id="PF21089">
    <property type="entry name" value="PKS_DH_N"/>
    <property type="match status" value="1"/>
</dbReference>
<dbReference type="InterPro" id="IPR049551">
    <property type="entry name" value="PKS_DH_C"/>
</dbReference>
<dbReference type="Pfam" id="PF16197">
    <property type="entry name" value="KAsynt_C_assoc"/>
    <property type="match status" value="2"/>
</dbReference>
<dbReference type="InterPro" id="IPR014031">
    <property type="entry name" value="Ketoacyl_synth_C"/>
</dbReference>
<dbReference type="InterPro" id="IPR050091">
    <property type="entry name" value="PKS_NRPS_Biosynth_Enz"/>
</dbReference>
<organism evidence="14 15">
    <name type="scientific">Streptomyces bottropensis</name>
    <dbReference type="NCBI Taxonomy" id="42235"/>
    <lineage>
        <taxon>Bacteria</taxon>
        <taxon>Bacillati</taxon>
        <taxon>Actinomycetota</taxon>
        <taxon>Actinomycetes</taxon>
        <taxon>Kitasatosporales</taxon>
        <taxon>Streptomycetaceae</taxon>
        <taxon>Streptomyces</taxon>
    </lineage>
</organism>
<feature type="compositionally biased region" description="Low complexity" evidence="10">
    <location>
        <begin position="2734"/>
        <end position="2748"/>
    </location>
</feature>
<dbReference type="Gene3D" id="3.40.50.720">
    <property type="entry name" value="NAD(P)-binding Rossmann-like Domain"/>
    <property type="match status" value="2"/>
</dbReference>
<evidence type="ECO:0000256" key="8">
    <source>
        <dbReference type="ARBA" id="ARBA00023315"/>
    </source>
</evidence>
<evidence type="ECO:0000256" key="10">
    <source>
        <dbReference type="SAM" id="MobiDB-lite"/>
    </source>
</evidence>
<feature type="region of interest" description="Disordered" evidence="10">
    <location>
        <begin position="2733"/>
        <end position="2759"/>
    </location>
</feature>
<evidence type="ECO:0000256" key="7">
    <source>
        <dbReference type="ARBA" id="ARBA00023268"/>
    </source>
</evidence>
<dbReference type="SMART" id="SM00823">
    <property type="entry name" value="PKS_PP"/>
    <property type="match status" value="2"/>
</dbReference>
<proteinExistence type="predicted"/>
<evidence type="ECO:0000259" key="13">
    <source>
        <dbReference type="PROSITE" id="PS52019"/>
    </source>
</evidence>
<feature type="compositionally biased region" description="Low complexity" evidence="10">
    <location>
        <begin position="1098"/>
        <end position="1110"/>
    </location>
</feature>
<dbReference type="CDD" id="cd08956">
    <property type="entry name" value="KR_3_FAS_SDR_x"/>
    <property type="match status" value="1"/>
</dbReference>
<dbReference type="InterPro" id="IPR020807">
    <property type="entry name" value="PKS_DH"/>
</dbReference>
<dbReference type="PROSITE" id="PS52004">
    <property type="entry name" value="KS3_2"/>
    <property type="match status" value="2"/>
</dbReference>
<dbReference type="Pfam" id="PF00109">
    <property type="entry name" value="ketoacyl-synt"/>
    <property type="match status" value="2"/>
</dbReference>
<dbReference type="SUPFAM" id="SSF53901">
    <property type="entry name" value="Thiolase-like"/>
    <property type="match status" value="2"/>
</dbReference>
<keyword evidence="5" id="KW-0808">Transferase</keyword>
<dbReference type="InterPro" id="IPR016035">
    <property type="entry name" value="Acyl_Trfase/lysoPLipase"/>
</dbReference>
<feature type="region of interest" description="C-terminal hotdog fold" evidence="9">
    <location>
        <begin position="2760"/>
        <end position="2898"/>
    </location>
</feature>
<reference evidence="14" key="1">
    <citation type="submission" date="2023-04" db="EMBL/GenBank/DDBJ databases">
        <title>Genomic diversity of scab-causing Streptomyces spp. in the province of Quebec, Canada.</title>
        <authorList>
            <person name="Biessy A."/>
            <person name="Cadieux M."/>
            <person name="Ciotola M."/>
            <person name="Filion M."/>
        </authorList>
    </citation>
    <scope>NUCLEOTIDE SEQUENCE</scope>
    <source>
        <strain evidence="14">B21-115</strain>
    </source>
</reference>
<dbReference type="Pfam" id="PF00550">
    <property type="entry name" value="PP-binding"/>
    <property type="match status" value="2"/>
</dbReference>
<evidence type="ECO:0000259" key="11">
    <source>
        <dbReference type="PROSITE" id="PS50075"/>
    </source>
</evidence>
<dbReference type="InterPro" id="IPR013154">
    <property type="entry name" value="ADH-like_N"/>
</dbReference>
<feature type="compositionally biased region" description="Low complexity" evidence="10">
    <location>
        <begin position="17"/>
        <end position="52"/>
    </location>
</feature>
<sequence>MTEAAAGSTPESTAGSAPNGAQHPAHGPAHGPAPASMAEAGSEAAAPGSESAAESEKLVAYLKRVTAELHETRGRLRRAEDSAREPIAIVGVGCRLPGGVDSPQSLWELVAGGHDAIGEVPADRGWDVAYPGGFLPDVAGFDAGFFGISPREAAAMDPQQRLLLETAWEAFERAGIAPRSPASRRTGVFAGLVAQEYGPRLDEASDDTGGHVLTGTTASVASGRIAYTFDFDGPAVTVDTACSSSLVALHLAAQALRRGDCDLALAGGVCVLPTPGTFLSFERQGGLAADGRCKAFGAGADGTGWSEGAVLLLVERLRDARRNRHPVLAVVRGSAVNQDGASNGLSAPSGPAQERVIRAALADAGLTAADVDAVEAHGTGTRLGDPIEAEALLGVYGADRPAGRPLWLGSLKSNIGHTQAAAGAAGVVKTLLAMRHGVLPPTLHVAEPTREVDWSDGTVRLLTEARDWPRTGRPRRAGVSSFGISGTNAHVILEQAPDDTDFDDAPADSAGTGTVPGRNVNANVDTGPDATDRPTDPFTAPPLLPWPFTARSQPALRDRARSLHRHLEATPEASAADVARSLATTGAPLEHRAVALAPDRDGLLTLLARAAEGGTPQGLVRGHHASPEPARTVFVFPGQGSQWAGMAVDLLDSSPVFARRMAACEDALAPYTDRRLTDVLRAPDAARLLTRVDVVQPVLWAVAVSLAELWASCGLRPDAVLGHSQGEIAAAVVAGGLTLDDGARVVALRSRALVELPEGGGMLSVAEPADAVRARLLAHSGRLGIGAVNGPASTVVTGDRTDLDALSAACARDGVRARRVDVDYASHSPGVAALEDRITGLLAPVRPLSGRIAYYSPLTGGRLETTGLDAGYWYRSLRHTVRFEEATRAALDDGHTLFIEVSPHPVLVGGVQGTLDTAEGTAAVLGTLRRGPGGRPERFVEALAEAYAHGAAVDWTALLTGTGAGTGARRVDLPTYPFQRSRHWLDRPSAADADDPATAALWEAVDRDDVPGVAERLGLRPEDSLADTVRALAARRADSRRTTAIERCRYRVTWKPVPEPADQRLTGDWVLLIPGELGDPGDPGDPVHPGHPGEETPDSTARTTDATAPTDHTDGTARTARPGPPADFGRADDPGRADTPGLADWTTRALLAQGADRVHPIVVTPATRREELAALLRRHGSAAGVVSLLGTDVRPHPGHPAVPVGVTATLTAAQALLDAGGTGPRMWCLTRGAVTPRADFATPGVAAGEGVDPGAPDHGPSPEQAQIWGLGRVVGLETPGVWGGLVDLPVRLDDTAARTLGAVLAAPGDEQEWALSETGPRVRRLVRAPRPTTTPARHWRPRGTVLITGGTGALGGHVARRLARDGADHLVLTGRRGADAPGAVELAEELKALGARVTLAACDAADRDALAAVLDAIPAEHPLTAVVHAAGVSALGRLDATTPADLAATAEGKVSGARHLDDLLADRDLDAFVLFSSGAAVWGGARQAAYAAANAHLDALAARRRARGLAATCVAWGSWGGGGMVDARTRRVFQRIGLRAMDPDTAVGALFDAVARDETRLTVTDMDWRAFATGFRLSRRRTLLDDIPEAGDAPDASSTAGHCDADGQRTARTSALADALTGLTDRERDRRLLDLVRSSAATALGHADTAEVAADAAFRDLGLDSVTAVDLRNRLATATGLTLPSTFVFDHPTPTAVAAALRSLLTPGPAPAPAPEPARTPVAADDPVAVVAMSCRLPGGVTSPEDLWRLVAEGRDGITPFPADRGWNTTGSGDGHALPGEGGFLHDLAGFDAAFFGISPREALAMDPQQRLLLEVSWEAVERAGIDPLSLRGSRTGVFVGAGHFDYASLALATEEGKDYALTGSAGSVLSGRIAYTLGLEGPAVTVDTACSSSLVALHHAARALRDGECGLALVGGVAVMATTSAYEAFARQGGLAADGRCKAFADTADGTGWSEGVGVLVVERLSDARRNGHPVLAVVRGSAVNQDGASNGLTAPSGPSQQRVIRDALASAGLAPSEVDAVEAHGTGTRLGDPIEAQAVLAAYGQDRERPLYLGSLKSNIGHAQAASGVAGVIKTVLALRHGVLPRTLHVDEPTPEVDWSAGAVELLTRARDWPEAGRPRRAGVSSFGVSGTNAHVILEQGDEAETAVAEDAPEPGRDTARPLPVVPLLLSARGATALRAQAARLRALLDEATERPALHDIGLTLAAHRAGLDHRAAVPAADEETFRAALDALAQGRPYPGLVQGTASAGSGLAVVFSGQGVQRVGMGCGLYGAFPVFAAAFDEVCEAFDGVLPGSLKRVVFEGSVEELELTGWVQPGLFAVEVALFRLLVSWGVGPDVVMGHSLGELVAAHVAGVWSLGDACRVVAARGRLMGGLASGGVMWAVEARESEVVAEGVWVAAVNGPSSLVLSGAEDVVAGVVEGLVARGRRVRRLAVSHAFHSGLMEPMLAEFAEVLAGVTFGEASIPVVSNVTGGVAGPELSTPEYWVRHVRATVRFADGVRALGALGVTTVLEVGPGGSLVGLVQDTAPETAGVAALRKDRDEPVALLSALADLHVRGVAVGWRAVFAGTGARRVDLPTYAFQHRRYWPDGADAAPAGALVAAGLGTTDHPLLRTWLVRPAGDGVIATGRIAPATQPWLADHQVLGTVLMPGTAYVDMACWAGRRLGCPELSELTLFTPLALSTDTAADVQLVIGGPDEQGRRTVAVHSRLVAPGDTADDELPWTRHAEGTLAPATASETATAPTDRAPRSWPPAPATPLPLDGFYPGLIEAGFDYGPAFQGLRSALRADDGTLYAEVELDADERSRAGRFAVHPALLDAALHALGVDLPPGAPARLPFAWSGVRIHAAGADALRVRLTRSADGVVALTAVDVDGAPVVTVEGLVLRETSADRLPAPTAPDRDALFRIAWTALPVPADAAPVEPVPLPVREDGSVDLARLDGLPDAVVAHCPAGGVDDVTARVLRLLQGWLADERYTAVPLVVVTRRAAAVTAAPSMASPSGETTDDTLAQAAVAGLVRAAQAEHPGRIVLVDTDVTPAPGSAADAGLPLADVLACQEHDVAVRAGRVYGRRLARAEADAPLRAPDGPWRLDRVRRGTIDGLELVPRTDTERDLAGGEVRVAVRAAGVNFRDTMIALDLYPADAELGIEGAGVVLATGPDVTRFAPGDRVAGLLDTAFAPVAVTDERLLAPVPDGWTFAQAAAVPVAFLTAWYGLRDLGGVGPGSRVLIHAGAGGVGSAAVQLARRLGAEVYATASRPKWDALRAAGLDDAHLADSRDTGFRERFLAHTAGAGVDVVLNCLTGEFTDASLDLLPRGGVFVEIGKTDLRDPDRVAAGHAGVRYRAFDLGDAGPDRIRQMLDDLRALFVDGSLVPPPVTAWDVHRAPEAFRAVAQARIVGKAVLTVSPVPPPEGTVLVTGGTGTLGARVARHLAARHGVRRLVLTSRSGDAAPGAAGLLADLAAAGAEAHLAACDIGDRTAVAALLDRLTAEGHRLTGVVHCAGTVDDGVLTSLTPDRLDRVLHAKAHGARHLDELTRALDLSAFVLFSSASATFGAAGQANYCAANAYLDALAERRAADGLPAVSIAWGLWDEASAMTAALGERDRERLLRTGTRALPTERALALYDAALTARTPAVTAAPLDLARLRAAHSERPAPVLLSALLGPPARRAAVRRPDAPGTDFATSLAALPDEDRPARVLTLVLDRTAQVLGHTRADDVDPDQAFKDQGFDSLTAVELRNQLRTATGLDVPATLVFDHPSPTALADHLLLRLLPAGPSPEERLRRDLDRLETAAEALAADDPSRTEATERLRRILHLLETSAAAPAGPADGDDTLRAATADEVLAFIDSEFGDLT</sequence>
<gene>
    <name evidence="14" type="ORF">QBA35_33060</name>
</gene>
<dbReference type="PROSITE" id="PS00012">
    <property type="entry name" value="PHOSPHOPANTETHEINE"/>
    <property type="match status" value="1"/>
</dbReference>
<dbReference type="InterPro" id="IPR042104">
    <property type="entry name" value="PKS_dehydratase_sf"/>
</dbReference>
<feature type="active site" description="Proton donor; for dehydratase activity" evidence="9">
    <location>
        <position position="2822"/>
    </location>
</feature>
<evidence type="ECO:0000256" key="9">
    <source>
        <dbReference type="PROSITE-ProRule" id="PRU01363"/>
    </source>
</evidence>
<dbReference type="Pfam" id="PF08240">
    <property type="entry name" value="ADH_N"/>
    <property type="match status" value="1"/>
</dbReference>
<dbReference type="InterPro" id="IPR020841">
    <property type="entry name" value="PKS_Beta-ketoAc_synthase_dom"/>
</dbReference>
<feature type="domain" description="PKS/mFAS DH" evidence="13">
    <location>
        <begin position="2613"/>
        <end position="2898"/>
    </location>
</feature>
<feature type="region of interest" description="N-terminal hotdog fold" evidence="9">
    <location>
        <begin position="2613"/>
        <end position="2742"/>
    </location>
</feature>
<evidence type="ECO:0000256" key="4">
    <source>
        <dbReference type="ARBA" id="ARBA00022553"/>
    </source>
</evidence>
<feature type="region of interest" description="Disordered" evidence="10">
    <location>
        <begin position="498"/>
        <end position="549"/>
    </location>
</feature>
<evidence type="ECO:0000256" key="1">
    <source>
        <dbReference type="ARBA" id="ARBA00001957"/>
    </source>
</evidence>
<accession>A0ABU8AWP4</accession>
<comment type="pathway">
    <text evidence="2">Antibiotic biosynthesis.</text>
</comment>
<dbReference type="InterPro" id="IPR049900">
    <property type="entry name" value="PKS_mFAS_DH"/>
</dbReference>
<dbReference type="InterPro" id="IPR036291">
    <property type="entry name" value="NAD(P)-bd_dom_sf"/>
</dbReference>
<dbReference type="Pfam" id="PF14765">
    <property type="entry name" value="PS-DH"/>
    <property type="match status" value="1"/>
</dbReference>
<dbReference type="InterPro" id="IPR013968">
    <property type="entry name" value="PKS_KR"/>
</dbReference>
<comment type="caution">
    <text evidence="14">The sequence shown here is derived from an EMBL/GenBank/DDBJ whole genome shotgun (WGS) entry which is preliminary data.</text>
</comment>
<dbReference type="SMART" id="SM00827">
    <property type="entry name" value="PKS_AT"/>
    <property type="match status" value="2"/>
</dbReference>
<dbReference type="InterPro" id="IPR006162">
    <property type="entry name" value="Ppantetheine_attach_site"/>
</dbReference>
<dbReference type="RefSeq" id="WP_334660732.1">
    <property type="nucleotide sequence ID" value="NZ_JARULZ010000002.1"/>
</dbReference>
<dbReference type="InterPro" id="IPR036736">
    <property type="entry name" value="ACP-like_sf"/>
</dbReference>
<dbReference type="InterPro" id="IPR018201">
    <property type="entry name" value="Ketoacyl_synth_AS"/>
</dbReference>
<dbReference type="PROSITE" id="PS52019">
    <property type="entry name" value="PKS_MFAS_DH"/>
    <property type="match status" value="1"/>
</dbReference>
<evidence type="ECO:0000313" key="15">
    <source>
        <dbReference type="Proteomes" id="UP001310290"/>
    </source>
</evidence>
<dbReference type="SMART" id="SM00826">
    <property type="entry name" value="PKS_DH"/>
    <property type="match status" value="1"/>
</dbReference>
<dbReference type="Pfam" id="PF08990">
    <property type="entry name" value="Docking"/>
    <property type="match status" value="1"/>
</dbReference>
<dbReference type="PROSITE" id="PS50075">
    <property type="entry name" value="CARRIER"/>
    <property type="match status" value="2"/>
</dbReference>
<keyword evidence="3" id="KW-0596">Phosphopantetheine</keyword>
<dbReference type="InterPro" id="IPR001227">
    <property type="entry name" value="Ac_transferase_dom_sf"/>
</dbReference>
<feature type="region of interest" description="Disordered" evidence="10">
    <location>
        <begin position="1074"/>
        <end position="1142"/>
    </location>
</feature>
<protein>
    <submittedName>
        <fullName evidence="14">SDR family NAD(P)-dependent oxidoreductase</fullName>
    </submittedName>
</protein>
<dbReference type="EMBL" id="JARULZ010000002">
    <property type="protein sequence ID" value="MEH0638079.1"/>
    <property type="molecule type" value="Genomic_DNA"/>
</dbReference>
<dbReference type="Proteomes" id="UP001310290">
    <property type="component" value="Unassembled WGS sequence"/>
</dbReference>